<dbReference type="EMBL" id="CAADFT010000134">
    <property type="protein sequence ID" value="VFK48825.1"/>
    <property type="molecule type" value="Genomic_DNA"/>
</dbReference>
<name>A0A450Z4U6_9GAMM</name>
<sequence length="154" mass="17507">MGGIDPLAATGREWLVPLPYPLENIPLRRVRRNKHEAFVLERKMKRYIKLISLLLFLAISNLTIAADPCSSPSAICKQMGGERYCALPQQSFSRCGGFDFGNRQPDYSQVMRKKAYNDCRERILSQHAKSQRNMEEFGNMRTIAELLSSCGPPQ</sequence>
<organism evidence="1">
    <name type="scientific">Candidatus Kentrum sp. TC</name>
    <dbReference type="NCBI Taxonomy" id="2126339"/>
    <lineage>
        <taxon>Bacteria</taxon>
        <taxon>Pseudomonadati</taxon>
        <taxon>Pseudomonadota</taxon>
        <taxon>Gammaproteobacteria</taxon>
        <taxon>Candidatus Kentrum</taxon>
    </lineage>
</organism>
<dbReference type="AlphaFoldDB" id="A0A450Z4U6"/>
<proteinExistence type="predicted"/>
<reference evidence="1" key="1">
    <citation type="submission" date="2019-02" db="EMBL/GenBank/DDBJ databases">
        <authorList>
            <person name="Gruber-Vodicka R. H."/>
            <person name="Seah K. B. B."/>
        </authorList>
    </citation>
    <scope>NUCLEOTIDE SEQUENCE</scope>
    <source>
        <strain evidence="1">BECK_BZ125</strain>
    </source>
</reference>
<gene>
    <name evidence="1" type="ORF">BECKTC1821E_GA0114239_113410</name>
</gene>
<accession>A0A450Z4U6</accession>
<evidence type="ECO:0000313" key="1">
    <source>
        <dbReference type="EMBL" id="VFK48825.1"/>
    </source>
</evidence>
<protein>
    <submittedName>
        <fullName evidence="1">Uncharacterized protein</fullName>
    </submittedName>
</protein>